<evidence type="ECO:0000259" key="9">
    <source>
        <dbReference type="Pfam" id="PF16363"/>
    </source>
</evidence>
<comment type="subunit">
    <text evidence="8">Homodimer.</text>
</comment>
<evidence type="ECO:0000256" key="6">
    <source>
        <dbReference type="ARBA" id="ARBA00023027"/>
    </source>
</evidence>
<dbReference type="NCBIfam" id="NF007956">
    <property type="entry name" value="PRK10675.1"/>
    <property type="match status" value="1"/>
</dbReference>
<evidence type="ECO:0000256" key="5">
    <source>
        <dbReference type="ARBA" id="ARBA00018569"/>
    </source>
</evidence>
<comment type="cofactor">
    <cofactor evidence="2 8">
        <name>NAD(+)</name>
        <dbReference type="ChEBI" id="CHEBI:57540"/>
    </cofactor>
</comment>
<keyword evidence="6 8" id="KW-0520">NAD</keyword>
<dbReference type="Pfam" id="PF16363">
    <property type="entry name" value="GDP_Man_Dehyd"/>
    <property type="match status" value="1"/>
</dbReference>
<dbReference type="NCBIfam" id="TIGR01179">
    <property type="entry name" value="galE"/>
    <property type="match status" value="1"/>
</dbReference>
<organism evidence="10 11">
    <name type="scientific">Viridibacillus soli</name>
    <dbReference type="NCBI Taxonomy" id="2798301"/>
    <lineage>
        <taxon>Bacteria</taxon>
        <taxon>Bacillati</taxon>
        <taxon>Bacillota</taxon>
        <taxon>Bacilli</taxon>
        <taxon>Bacillales</taxon>
        <taxon>Caryophanaceae</taxon>
        <taxon>Viridibacillus</taxon>
    </lineage>
</organism>
<dbReference type="Gene3D" id="3.40.50.720">
    <property type="entry name" value="NAD(P)-binding Rossmann-like Domain"/>
    <property type="match status" value="1"/>
</dbReference>
<dbReference type="InterPro" id="IPR016040">
    <property type="entry name" value="NAD(P)-bd_dom"/>
</dbReference>
<dbReference type="Proteomes" id="UP000618943">
    <property type="component" value="Unassembled WGS sequence"/>
</dbReference>
<evidence type="ECO:0000256" key="4">
    <source>
        <dbReference type="ARBA" id="ARBA00013189"/>
    </source>
</evidence>
<feature type="domain" description="NAD(P)-binding" evidence="9">
    <location>
        <begin position="4"/>
        <end position="323"/>
    </location>
</feature>
<dbReference type="RefSeq" id="WP_200747768.1">
    <property type="nucleotide sequence ID" value="NZ_JAEOAH010000003.1"/>
</dbReference>
<protein>
    <recommendedName>
        <fullName evidence="5 8">UDP-glucose 4-epimerase</fullName>
        <ecNumber evidence="4 8">5.1.3.2</ecNumber>
    </recommendedName>
</protein>
<keyword evidence="8" id="KW-0119">Carbohydrate metabolism</keyword>
<name>A0ABS1H2U7_9BACL</name>
<proteinExistence type="inferred from homology"/>
<dbReference type="Gene3D" id="3.90.25.10">
    <property type="entry name" value="UDP-galactose 4-epimerase, domain 1"/>
    <property type="match status" value="1"/>
</dbReference>
<keyword evidence="7 8" id="KW-0413">Isomerase</keyword>
<gene>
    <name evidence="10" type="primary">galE</name>
    <name evidence="10" type="ORF">JFL43_02415</name>
</gene>
<evidence type="ECO:0000256" key="2">
    <source>
        <dbReference type="ARBA" id="ARBA00001911"/>
    </source>
</evidence>
<dbReference type="CDD" id="cd05247">
    <property type="entry name" value="UDP_G4E_1_SDR_e"/>
    <property type="match status" value="1"/>
</dbReference>
<evidence type="ECO:0000313" key="11">
    <source>
        <dbReference type="Proteomes" id="UP000618943"/>
    </source>
</evidence>
<accession>A0ABS1H2U7</accession>
<comment type="pathway">
    <text evidence="8">Carbohydrate metabolism; galactose metabolism.</text>
</comment>
<comment type="similarity">
    <text evidence="3 8">Belongs to the NAD(P)-dependent epimerase/dehydratase family.</text>
</comment>
<evidence type="ECO:0000313" key="10">
    <source>
        <dbReference type="EMBL" id="MBK3493729.1"/>
    </source>
</evidence>
<dbReference type="SUPFAM" id="SSF51735">
    <property type="entry name" value="NAD(P)-binding Rossmann-fold domains"/>
    <property type="match status" value="1"/>
</dbReference>
<dbReference type="InterPro" id="IPR005886">
    <property type="entry name" value="UDP_G4E"/>
</dbReference>
<reference evidence="10 11" key="1">
    <citation type="submission" date="2020-12" db="EMBL/GenBank/DDBJ databases">
        <title>YIM B01967 draft genome.</title>
        <authorList>
            <person name="Yan X."/>
        </authorList>
    </citation>
    <scope>NUCLEOTIDE SEQUENCE [LARGE SCALE GENOMIC DNA]</scope>
    <source>
        <strain evidence="10 11">YIM B01967</strain>
    </source>
</reference>
<keyword evidence="11" id="KW-1185">Reference proteome</keyword>
<comment type="catalytic activity">
    <reaction evidence="1 8">
        <text>UDP-alpha-D-glucose = UDP-alpha-D-galactose</text>
        <dbReference type="Rhea" id="RHEA:22168"/>
        <dbReference type="ChEBI" id="CHEBI:58885"/>
        <dbReference type="ChEBI" id="CHEBI:66914"/>
        <dbReference type="EC" id="5.1.3.2"/>
    </reaction>
</comment>
<evidence type="ECO:0000256" key="3">
    <source>
        <dbReference type="ARBA" id="ARBA00007637"/>
    </source>
</evidence>
<evidence type="ECO:0000256" key="1">
    <source>
        <dbReference type="ARBA" id="ARBA00000083"/>
    </source>
</evidence>
<comment type="caution">
    <text evidence="10">The sequence shown here is derived from an EMBL/GenBank/DDBJ whole genome shotgun (WGS) entry which is preliminary data.</text>
</comment>
<dbReference type="GO" id="GO:0003978">
    <property type="term" value="F:UDP-glucose 4-epimerase activity"/>
    <property type="evidence" value="ECO:0007669"/>
    <property type="project" value="UniProtKB-EC"/>
</dbReference>
<evidence type="ECO:0000256" key="7">
    <source>
        <dbReference type="ARBA" id="ARBA00023235"/>
    </source>
</evidence>
<dbReference type="PANTHER" id="PTHR43725">
    <property type="entry name" value="UDP-GLUCOSE 4-EPIMERASE"/>
    <property type="match status" value="1"/>
</dbReference>
<sequence>MNILVTGGAGYIGSHVCIELLEAGHQVIIVDNFSNSHKEVLNRVQLITKKSVICHNVDICQTVELEKVFKKYEIDSVIHLAGYKSVPESIQNPLKYYINNLVATIQLVKLMEKYKVHHFVFSSSATVYGIPEQCPIPETANLKTVNPYGTTKLVIENFLYDFAQSNAHFSIVLLRYFNPVGAHESGLIGEDPLSVPNNLMPYITQVATGKRNYLSIYGNDYPTIDGTGVRDFIHVVDLAKGHVKALDNISGKYGWQVFNLGTGEGYSVLQLVTTFERVTGITIPYKMVDRRAGDVAICYADTTKAEKQLNWVAERGLEDMCRDAWRWQQNNPNGYTTINSKDKM</sequence>
<evidence type="ECO:0000256" key="8">
    <source>
        <dbReference type="RuleBase" id="RU366046"/>
    </source>
</evidence>
<dbReference type="InterPro" id="IPR036291">
    <property type="entry name" value="NAD(P)-bd_dom_sf"/>
</dbReference>
<dbReference type="EMBL" id="JAEOAH010000003">
    <property type="protein sequence ID" value="MBK3493729.1"/>
    <property type="molecule type" value="Genomic_DNA"/>
</dbReference>
<dbReference type="PANTHER" id="PTHR43725:SF47">
    <property type="entry name" value="UDP-GLUCOSE 4-EPIMERASE"/>
    <property type="match status" value="1"/>
</dbReference>
<dbReference type="EC" id="5.1.3.2" evidence="4 8"/>
<dbReference type="PRINTS" id="PR01713">
    <property type="entry name" value="NUCEPIMERASE"/>
</dbReference>